<evidence type="ECO:0000313" key="1">
    <source>
        <dbReference type="EMBL" id="KAH9839138.1"/>
    </source>
</evidence>
<gene>
    <name evidence="1" type="ORF">C8Q71DRAFT_498386</name>
</gene>
<reference evidence="1 2" key="1">
    <citation type="journal article" date="2021" name="Environ. Microbiol.">
        <title>Gene family expansions and transcriptome signatures uncover fungal adaptations to wood decay.</title>
        <authorList>
            <person name="Hage H."/>
            <person name="Miyauchi S."/>
            <person name="Viragh M."/>
            <person name="Drula E."/>
            <person name="Min B."/>
            <person name="Chaduli D."/>
            <person name="Navarro D."/>
            <person name="Favel A."/>
            <person name="Norest M."/>
            <person name="Lesage-Meessen L."/>
            <person name="Balint B."/>
            <person name="Merenyi Z."/>
            <person name="de Eugenio L."/>
            <person name="Morin E."/>
            <person name="Martinez A.T."/>
            <person name="Baldrian P."/>
            <person name="Stursova M."/>
            <person name="Martinez M.J."/>
            <person name="Novotny C."/>
            <person name="Magnuson J.K."/>
            <person name="Spatafora J.W."/>
            <person name="Maurice S."/>
            <person name="Pangilinan J."/>
            <person name="Andreopoulos W."/>
            <person name="LaButti K."/>
            <person name="Hundley H."/>
            <person name="Na H."/>
            <person name="Kuo A."/>
            <person name="Barry K."/>
            <person name="Lipzen A."/>
            <person name="Henrissat B."/>
            <person name="Riley R."/>
            <person name="Ahrendt S."/>
            <person name="Nagy L.G."/>
            <person name="Grigoriev I.V."/>
            <person name="Martin F."/>
            <person name="Rosso M.N."/>
        </authorList>
    </citation>
    <scope>NUCLEOTIDE SEQUENCE [LARGE SCALE GENOMIC DNA]</scope>
    <source>
        <strain evidence="1 2">CIRM-BRFM 1785</strain>
    </source>
</reference>
<protein>
    <recommendedName>
        <fullName evidence="3">Secreted protein</fullName>
    </recommendedName>
</protein>
<dbReference type="EMBL" id="JADCUA010000006">
    <property type="protein sequence ID" value="KAH9839138.1"/>
    <property type="molecule type" value="Genomic_DNA"/>
</dbReference>
<comment type="caution">
    <text evidence="1">The sequence shown here is derived from an EMBL/GenBank/DDBJ whole genome shotgun (WGS) entry which is preliminary data.</text>
</comment>
<dbReference type="Proteomes" id="UP000814176">
    <property type="component" value="Unassembled WGS sequence"/>
</dbReference>
<accession>A0ABQ8KM18</accession>
<evidence type="ECO:0000313" key="2">
    <source>
        <dbReference type="Proteomes" id="UP000814176"/>
    </source>
</evidence>
<dbReference type="GeneID" id="71999681"/>
<name>A0ABQ8KM18_9APHY</name>
<sequence>MLAWLPRSVFFDFCLSFCRGDRARQPSSTFLAHPSPGIFPNMVPTGSLAIRKQFGVALHPLPAQEVFHRSGDTRVAGQAAGDLGVLTQVPSSLVPLTSSAVIHGLKFTGTPTRTCRVCENDGARLLRLARRSSRA</sequence>
<evidence type="ECO:0008006" key="3">
    <source>
        <dbReference type="Google" id="ProtNLM"/>
    </source>
</evidence>
<dbReference type="RefSeq" id="XP_047780893.1">
    <property type="nucleotide sequence ID" value="XM_047918949.1"/>
</dbReference>
<proteinExistence type="predicted"/>
<keyword evidence="2" id="KW-1185">Reference proteome</keyword>
<organism evidence="1 2">
    <name type="scientific">Rhodofomes roseus</name>
    <dbReference type="NCBI Taxonomy" id="34475"/>
    <lineage>
        <taxon>Eukaryota</taxon>
        <taxon>Fungi</taxon>
        <taxon>Dikarya</taxon>
        <taxon>Basidiomycota</taxon>
        <taxon>Agaricomycotina</taxon>
        <taxon>Agaricomycetes</taxon>
        <taxon>Polyporales</taxon>
        <taxon>Rhodofomes</taxon>
    </lineage>
</organism>